<feature type="compositionally biased region" description="Polar residues" evidence="1">
    <location>
        <begin position="68"/>
        <end position="87"/>
    </location>
</feature>
<keyword evidence="3" id="KW-1185">Reference proteome</keyword>
<name>A0A8H6KXU0_9PEZI</name>
<reference evidence="2" key="1">
    <citation type="journal article" date="2020" name="Phytopathology">
        <title>Genome Sequence Resources of Colletotrichum truncatum, C. plurivorum, C. musicola, and C. sojae: Four Species Pathogenic to Soybean (Glycine max).</title>
        <authorList>
            <person name="Rogerio F."/>
            <person name="Boufleur T.R."/>
            <person name="Ciampi-Guillardi M."/>
            <person name="Sukno S.A."/>
            <person name="Thon M.R."/>
            <person name="Massola Junior N.S."/>
            <person name="Baroncelli R."/>
        </authorList>
    </citation>
    <scope>NUCLEOTIDE SEQUENCE</scope>
    <source>
        <strain evidence="2">LFN0074</strain>
    </source>
</reference>
<accession>A0A8H6KXU0</accession>
<gene>
    <name evidence="2" type="ORF">CMUS01_04174</name>
</gene>
<evidence type="ECO:0000313" key="2">
    <source>
        <dbReference type="EMBL" id="KAF6839667.1"/>
    </source>
</evidence>
<dbReference type="AlphaFoldDB" id="A0A8H6KXU0"/>
<sequence>MPLPLSLITPRTDIYIPKASCQYAYVCHPTGHPPAFQILTTMLVRITWDPSARLDFEVKGERPVLGASTGSGRSSVTPSGSLEEQNNPCRFAHESHTRDRWFPAGCPARSGSVGHRNMAAGQWPLPL</sequence>
<organism evidence="2 3">
    <name type="scientific">Colletotrichum musicola</name>
    <dbReference type="NCBI Taxonomy" id="2175873"/>
    <lineage>
        <taxon>Eukaryota</taxon>
        <taxon>Fungi</taxon>
        <taxon>Dikarya</taxon>
        <taxon>Ascomycota</taxon>
        <taxon>Pezizomycotina</taxon>
        <taxon>Sordariomycetes</taxon>
        <taxon>Hypocreomycetidae</taxon>
        <taxon>Glomerellales</taxon>
        <taxon>Glomerellaceae</taxon>
        <taxon>Colletotrichum</taxon>
        <taxon>Colletotrichum orchidearum species complex</taxon>
    </lineage>
</organism>
<evidence type="ECO:0000313" key="3">
    <source>
        <dbReference type="Proteomes" id="UP000639643"/>
    </source>
</evidence>
<dbReference type="Proteomes" id="UP000639643">
    <property type="component" value="Unassembled WGS sequence"/>
</dbReference>
<dbReference type="EMBL" id="WIGM01000110">
    <property type="protein sequence ID" value="KAF6839667.1"/>
    <property type="molecule type" value="Genomic_DNA"/>
</dbReference>
<proteinExistence type="predicted"/>
<evidence type="ECO:0000256" key="1">
    <source>
        <dbReference type="SAM" id="MobiDB-lite"/>
    </source>
</evidence>
<feature type="region of interest" description="Disordered" evidence="1">
    <location>
        <begin position="61"/>
        <end position="87"/>
    </location>
</feature>
<protein>
    <submittedName>
        <fullName evidence="2">Uncharacterized protein</fullName>
    </submittedName>
</protein>
<comment type="caution">
    <text evidence="2">The sequence shown here is derived from an EMBL/GenBank/DDBJ whole genome shotgun (WGS) entry which is preliminary data.</text>
</comment>